<accession>Q6AR66</accession>
<gene>
    <name evidence="2" type="ordered locus">DP0429</name>
</gene>
<name>Q6AR66_DESPS</name>
<dbReference type="HOGENOM" id="CLU_168222_0_1_7"/>
<proteinExistence type="predicted"/>
<protein>
    <recommendedName>
        <fullName evidence="4">TRASH domain-containing protein</fullName>
    </recommendedName>
</protein>
<keyword evidence="1" id="KW-1133">Transmembrane helix</keyword>
<dbReference type="RefSeq" id="WP_011187674.1">
    <property type="nucleotide sequence ID" value="NC_006138.1"/>
</dbReference>
<reference evidence="3" key="1">
    <citation type="journal article" date="2004" name="Environ. Microbiol.">
        <title>The genome of Desulfotalea psychrophila, a sulfate-reducing bacterium from permanently cold Arctic sediments.</title>
        <authorList>
            <person name="Rabus R."/>
            <person name="Ruepp A."/>
            <person name="Frickey T."/>
            <person name="Rattei T."/>
            <person name="Fartmann B."/>
            <person name="Stark M."/>
            <person name="Bauer M."/>
            <person name="Zibat A."/>
            <person name="Lombardot T."/>
            <person name="Becker I."/>
            <person name="Amann J."/>
            <person name="Gellner K."/>
            <person name="Teeling H."/>
            <person name="Leuschner W.D."/>
            <person name="Gloeckner F.-O."/>
            <person name="Lupas A.N."/>
            <person name="Amann R."/>
            <person name="Klenk H.-P."/>
        </authorList>
    </citation>
    <scope>NUCLEOTIDE SEQUENCE [LARGE SCALE GENOMIC DNA]</scope>
    <source>
        <strain evidence="3">DSM 12343 / LSv54</strain>
    </source>
</reference>
<dbReference type="STRING" id="177439.DP0429"/>
<evidence type="ECO:0000313" key="3">
    <source>
        <dbReference type="Proteomes" id="UP000000602"/>
    </source>
</evidence>
<dbReference type="EMBL" id="CR522870">
    <property type="protein sequence ID" value="CAG35158.1"/>
    <property type="molecule type" value="Genomic_DNA"/>
</dbReference>
<dbReference type="eggNOG" id="COG3350">
    <property type="taxonomic scope" value="Bacteria"/>
</dbReference>
<evidence type="ECO:0000256" key="1">
    <source>
        <dbReference type="SAM" id="Phobius"/>
    </source>
</evidence>
<sequence>MILIRYFVLAVLVYLLYYLISSLVKKHQNNVTEVEADSAIVNDILVEDPVCHKLLPREQALRSKVDGEIVYFCSEECCEIYEKNHEEKE</sequence>
<dbReference type="Proteomes" id="UP000000602">
    <property type="component" value="Chromosome"/>
</dbReference>
<keyword evidence="1" id="KW-0472">Membrane</keyword>
<evidence type="ECO:0000313" key="2">
    <source>
        <dbReference type="EMBL" id="CAG35158.1"/>
    </source>
</evidence>
<evidence type="ECO:0008006" key="4">
    <source>
        <dbReference type="Google" id="ProtNLM"/>
    </source>
</evidence>
<dbReference type="AlphaFoldDB" id="Q6AR66"/>
<organism evidence="2 3">
    <name type="scientific">Desulfotalea psychrophila (strain LSv54 / DSM 12343)</name>
    <dbReference type="NCBI Taxonomy" id="177439"/>
    <lineage>
        <taxon>Bacteria</taxon>
        <taxon>Pseudomonadati</taxon>
        <taxon>Thermodesulfobacteriota</taxon>
        <taxon>Desulfobulbia</taxon>
        <taxon>Desulfobulbales</taxon>
        <taxon>Desulfocapsaceae</taxon>
        <taxon>Desulfotalea</taxon>
    </lineage>
</organism>
<keyword evidence="1" id="KW-0812">Transmembrane</keyword>
<feature type="transmembrane region" description="Helical" evidence="1">
    <location>
        <begin position="6"/>
        <end position="24"/>
    </location>
</feature>
<keyword evidence="3" id="KW-1185">Reference proteome</keyword>
<dbReference type="KEGG" id="dps:DP0429"/>